<keyword evidence="2" id="KW-1133">Transmembrane helix</keyword>
<dbReference type="InterPro" id="IPR013724">
    <property type="entry name" value="GIT_SHD"/>
</dbReference>
<dbReference type="InterPro" id="IPR054464">
    <property type="entry name" value="ULD_fung"/>
</dbReference>
<organism evidence="4 5">
    <name type="scientific">Mycena venus</name>
    <dbReference type="NCBI Taxonomy" id="2733690"/>
    <lineage>
        <taxon>Eukaryota</taxon>
        <taxon>Fungi</taxon>
        <taxon>Dikarya</taxon>
        <taxon>Basidiomycota</taxon>
        <taxon>Agaricomycotina</taxon>
        <taxon>Agaricomycetes</taxon>
        <taxon>Agaricomycetidae</taxon>
        <taxon>Agaricales</taxon>
        <taxon>Marasmiineae</taxon>
        <taxon>Mycenaceae</taxon>
        <taxon>Mycena</taxon>
    </lineage>
</organism>
<dbReference type="Pfam" id="PF08518">
    <property type="entry name" value="GIT_SHD"/>
    <property type="match status" value="2"/>
</dbReference>
<feature type="domain" description="GIT Spa2 homology (SHD)" evidence="3">
    <location>
        <begin position="243"/>
        <end position="273"/>
    </location>
</feature>
<dbReference type="PANTHER" id="PTHR21601">
    <property type="entry name" value="SPA2 PROTEIN"/>
    <property type="match status" value="1"/>
</dbReference>
<comment type="caution">
    <text evidence="4">The sequence shown here is derived from an EMBL/GenBank/DDBJ whole genome shotgun (WGS) entry which is preliminary data.</text>
</comment>
<feature type="region of interest" description="Disordered" evidence="1">
    <location>
        <begin position="411"/>
        <end position="472"/>
    </location>
</feature>
<dbReference type="InterPro" id="IPR039892">
    <property type="entry name" value="Spa2/Sph1"/>
</dbReference>
<evidence type="ECO:0000313" key="5">
    <source>
        <dbReference type="Proteomes" id="UP000620124"/>
    </source>
</evidence>
<sequence>MLSMLASPIAGTNVPQESELPRPLDLQAIIGRTDFLQENPQEQKTPGELDNLIKDIHVLSSRDGIKDPHQPLTDDHIVTSGASLSLVSTITAGPIPTQLSPASQPPVTFTQAQIDAIPVLQPLTSTSSSSRVPSPTGAAFSGISNHRTESYRPLRDKNVPPMPPIDYRAVAEVHFHKLDRYLQAYLAKPPPNLRSTARQKLTRLTIQQFHELSTDVYDEIVRRKNEKEGTPSLANLVMPFSYARQKLATLPVARMEDLSSDVHFELARRYPEFAQKRLKMNDFNGHHVYVPLELCQSWTDLCTFLENLLRGKDESYFISSRNFGIRVPNEVDLLSGETWHLWVNRYHEHLENVLAALDLYAIMRDDSDSCPRCNTSSPVKHPLPDNLQRCANCQFTFLEVYRDMEVGPATLSTAPDTAGKPLPPISDSSEDHGKHVLNAGESSLVSNSTREQLDSTSVSRNPDGQISSAVQFPRQSVPRNVQMIRRRKPVVPDSEDPQISTEDTLLPTTSITSLIAAHPPRTPANYLKYLHALYGFVLFGLPDRYFRDIPTLPCYPDGSTLFKRWINEWTQMGTVAGMLFGLLFTVLQISSAAYDPVVRTVVQLAMVCLFFGAIYAFILSATFGKLETDPEGIGWIRQLANHPPKNTLWNTWIMLSLPLAWIIWGVIYFTLFMLVFFWRSGASNEPDDNSKPSPKQEYGTRVITTLMMIVGTVYLVLMIMAVKSPRSRPYIELRNVAGGPS</sequence>
<feature type="compositionally biased region" description="Basic and acidic residues" evidence="1">
    <location>
        <begin position="146"/>
        <end position="158"/>
    </location>
</feature>
<evidence type="ECO:0000313" key="4">
    <source>
        <dbReference type="EMBL" id="KAF7352325.1"/>
    </source>
</evidence>
<feature type="transmembrane region" description="Helical" evidence="2">
    <location>
        <begin position="652"/>
        <end position="678"/>
    </location>
</feature>
<name>A0A8H6Y626_9AGAR</name>
<dbReference type="Proteomes" id="UP000620124">
    <property type="component" value="Unassembled WGS sequence"/>
</dbReference>
<reference evidence="4" key="1">
    <citation type="submission" date="2020-05" db="EMBL/GenBank/DDBJ databases">
        <title>Mycena genomes resolve the evolution of fungal bioluminescence.</title>
        <authorList>
            <person name="Tsai I.J."/>
        </authorList>
    </citation>
    <scope>NUCLEOTIDE SEQUENCE</scope>
    <source>
        <strain evidence="4">CCC161011</strain>
    </source>
</reference>
<keyword evidence="2" id="KW-0472">Membrane</keyword>
<proteinExistence type="predicted"/>
<accession>A0A8H6Y626</accession>
<feature type="domain" description="GIT Spa2 homology (SHD)" evidence="3">
    <location>
        <begin position="197"/>
        <end position="227"/>
    </location>
</feature>
<feature type="transmembrane region" description="Helical" evidence="2">
    <location>
        <begin position="698"/>
        <end position="722"/>
    </location>
</feature>
<feature type="region of interest" description="Disordered" evidence="1">
    <location>
        <begin position="124"/>
        <end position="159"/>
    </location>
</feature>
<evidence type="ECO:0000259" key="3">
    <source>
        <dbReference type="SMART" id="SM00555"/>
    </source>
</evidence>
<dbReference type="Pfam" id="PF22893">
    <property type="entry name" value="ULD_2"/>
    <property type="match status" value="1"/>
</dbReference>
<dbReference type="SMART" id="SM00555">
    <property type="entry name" value="GIT"/>
    <property type="match status" value="2"/>
</dbReference>
<dbReference type="EMBL" id="JACAZI010000009">
    <property type="protein sequence ID" value="KAF7352325.1"/>
    <property type="molecule type" value="Genomic_DNA"/>
</dbReference>
<evidence type="ECO:0000256" key="1">
    <source>
        <dbReference type="SAM" id="MobiDB-lite"/>
    </source>
</evidence>
<feature type="transmembrane region" description="Helical" evidence="2">
    <location>
        <begin position="572"/>
        <end position="594"/>
    </location>
</feature>
<gene>
    <name evidence="4" type="ORF">MVEN_01196200</name>
</gene>
<dbReference type="OrthoDB" id="3038987at2759"/>
<keyword evidence="2" id="KW-0812">Transmembrane</keyword>
<feature type="compositionally biased region" description="Polar residues" evidence="1">
    <location>
        <begin position="440"/>
        <end position="472"/>
    </location>
</feature>
<dbReference type="AlphaFoldDB" id="A0A8H6Y626"/>
<dbReference type="GO" id="GO:0005078">
    <property type="term" value="F:MAP-kinase scaffold activity"/>
    <property type="evidence" value="ECO:0007669"/>
    <property type="project" value="TreeGrafter"/>
</dbReference>
<feature type="compositionally biased region" description="Low complexity" evidence="1">
    <location>
        <begin position="124"/>
        <end position="136"/>
    </location>
</feature>
<keyword evidence="5" id="KW-1185">Reference proteome</keyword>
<protein>
    <recommendedName>
        <fullName evidence="3">GIT Spa2 homology (SHD) domain-containing protein</fullName>
    </recommendedName>
</protein>
<dbReference type="PANTHER" id="PTHR21601:SF0">
    <property type="entry name" value="PROTEIN SPA2-RELATED"/>
    <property type="match status" value="1"/>
</dbReference>
<feature type="region of interest" description="Disordered" evidence="1">
    <location>
        <begin position="1"/>
        <end position="20"/>
    </location>
</feature>
<evidence type="ECO:0000256" key="2">
    <source>
        <dbReference type="SAM" id="Phobius"/>
    </source>
</evidence>
<feature type="transmembrane region" description="Helical" evidence="2">
    <location>
        <begin position="600"/>
        <end position="618"/>
    </location>
</feature>